<accession>A0A1S0TH55</accession>
<dbReference type="InParanoid" id="A0A1S0TH55"/>
<dbReference type="EMBL" id="JH713347">
    <property type="protein sequence ID" value="EFO13743.1"/>
    <property type="molecule type" value="Genomic_DNA"/>
</dbReference>
<dbReference type="KEGG" id="loa:LOAG_14784"/>
<dbReference type="AlphaFoldDB" id="A0A1S0TH55"/>
<evidence type="ECO:0000313" key="1">
    <source>
        <dbReference type="EMBL" id="EFO13743.1"/>
    </source>
</evidence>
<dbReference type="CTD" id="9952268"/>
<organism evidence="1">
    <name type="scientific">Loa loa</name>
    <name type="common">Eye worm</name>
    <name type="synonym">Filaria loa</name>
    <dbReference type="NCBI Taxonomy" id="7209"/>
    <lineage>
        <taxon>Eukaryota</taxon>
        <taxon>Metazoa</taxon>
        <taxon>Ecdysozoa</taxon>
        <taxon>Nematoda</taxon>
        <taxon>Chromadorea</taxon>
        <taxon>Rhabditida</taxon>
        <taxon>Spirurina</taxon>
        <taxon>Spiruromorpha</taxon>
        <taxon>Filarioidea</taxon>
        <taxon>Onchocercidae</taxon>
        <taxon>Loa</taxon>
    </lineage>
</organism>
<dbReference type="GeneID" id="9952268"/>
<protein>
    <submittedName>
        <fullName evidence="1">Uncharacterized protein</fullName>
    </submittedName>
</protein>
<dbReference type="RefSeq" id="XP_003150325.1">
    <property type="nucleotide sequence ID" value="XM_003150277.1"/>
</dbReference>
<sequence>MTFHFFPSNALFFHTENNTEACETNEKAGMVLSVFDTSYLLQYTTPLPMCTRKLSFPYIGNLTDGSYSSVHKRQTPEIITIIKRISSRLIIEQAIGYKFIDRLVILMWWREE</sequence>
<proteinExistence type="predicted"/>
<name>A0A1S0TH55_LOALO</name>
<gene>
    <name evidence="1" type="ORF">LOAG_14784</name>
</gene>
<reference evidence="1" key="1">
    <citation type="submission" date="2012-04" db="EMBL/GenBank/DDBJ databases">
        <title>The Genome Sequence of Loa loa.</title>
        <authorList>
            <consortium name="The Broad Institute Genome Sequencing Platform"/>
            <consortium name="Broad Institute Genome Sequencing Center for Infectious Disease"/>
            <person name="Nutman T.B."/>
            <person name="Fink D.L."/>
            <person name="Russ C."/>
            <person name="Young S."/>
            <person name="Zeng Q."/>
            <person name="Gargeya S."/>
            <person name="Alvarado L."/>
            <person name="Berlin A."/>
            <person name="Chapman S.B."/>
            <person name="Chen Z."/>
            <person name="Freedman E."/>
            <person name="Gellesch M."/>
            <person name="Goldberg J."/>
            <person name="Griggs A."/>
            <person name="Gujja S."/>
            <person name="Heilman E.R."/>
            <person name="Heiman D."/>
            <person name="Howarth C."/>
            <person name="Mehta T."/>
            <person name="Neiman D."/>
            <person name="Pearson M."/>
            <person name="Roberts A."/>
            <person name="Saif S."/>
            <person name="Shea T."/>
            <person name="Shenoy N."/>
            <person name="Sisk P."/>
            <person name="Stolte C."/>
            <person name="Sykes S."/>
            <person name="White J."/>
            <person name="Yandava C."/>
            <person name="Haas B."/>
            <person name="Henn M.R."/>
            <person name="Nusbaum C."/>
            <person name="Birren B."/>
        </authorList>
    </citation>
    <scope>NUCLEOTIDE SEQUENCE [LARGE SCALE GENOMIC DNA]</scope>
</reference>